<keyword evidence="3" id="KW-1185">Reference proteome</keyword>
<reference evidence="2 3" key="3">
    <citation type="journal article" date="2013" name="Rice">
        <title>Improvement of the Oryza sativa Nipponbare reference genome using next generation sequence and optical map data.</title>
        <authorList>
            <person name="Kawahara Y."/>
            <person name="de la Bastide M."/>
            <person name="Hamilton J.P."/>
            <person name="Kanamori H."/>
            <person name="McCombie W.R."/>
            <person name="Ouyang S."/>
            <person name="Schwartz D.C."/>
            <person name="Tanaka T."/>
            <person name="Wu J."/>
            <person name="Zhou S."/>
            <person name="Childs K.L."/>
            <person name="Davidson R.M."/>
            <person name="Lin H."/>
            <person name="Quesada-Ocampo L."/>
            <person name="Vaillancourt B."/>
            <person name="Sakai H."/>
            <person name="Lee S.S."/>
            <person name="Kim J."/>
            <person name="Numa H."/>
            <person name="Itoh T."/>
            <person name="Buell C.R."/>
            <person name="Matsumoto T."/>
        </authorList>
    </citation>
    <scope>NUCLEOTIDE SEQUENCE [LARGE SCALE GENOMIC DNA]</scope>
    <source>
        <strain evidence="3">cv. Nipponbare</strain>
    </source>
</reference>
<feature type="non-terminal residue" evidence="2">
    <location>
        <position position="1"/>
    </location>
</feature>
<feature type="compositionally biased region" description="Basic and acidic residues" evidence="1">
    <location>
        <begin position="21"/>
        <end position="32"/>
    </location>
</feature>
<sequence length="122" mass="13335">WLRRRFIGDGGHGDGCGGDSSEARCDGGRGELDATSARRCGKGKRGEEGKAGDGCSGHSSGARRWLRRRFVGSSTRWLPLRTRCDATRRRPRRTRWRTRCDVAAAVADSMRRDGGRGGLDAT</sequence>
<accession>A0A0P0W4I2</accession>
<protein>
    <submittedName>
        <fullName evidence="2">Os03g0805800 protein</fullName>
    </submittedName>
</protein>
<dbReference type="AlphaFoldDB" id="A0A0P0W4I2"/>
<evidence type="ECO:0000313" key="2">
    <source>
        <dbReference type="EMBL" id="BAS86944.1"/>
    </source>
</evidence>
<evidence type="ECO:0000256" key="1">
    <source>
        <dbReference type="SAM" id="MobiDB-lite"/>
    </source>
</evidence>
<dbReference type="STRING" id="39947.A0A0P0W4I2"/>
<dbReference type="PaxDb" id="39947-A0A0P0W4I2"/>
<dbReference type="Proteomes" id="UP000059680">
    <property type="component" value="Chromosome 3"/>
</dbReference>
<feature type="region of interest" description="Disordered" evidence="1">
    <location>
        <begin position="12"/>
        <end position="61"/>
    </location>
</feature>
<evidence type="ECO:0000313" key="3">
    <source>
        <dbReference type="Proteomes" id="UP000059680"/>
    </source>
</evidence>
<dbReference type="Gramene" id="Os03t0805800-01">
    <property type="protein sequence ID" value="Os03t0805800-01"/>
    <property type="gene ID" value="Os03g0805800"/>
</dbReference>
<proteinExistence type="predicted"/>
<name>A0A0P0W4I2_ORYSJ</name>
<gene>
    <name evidence="2" type="ordered locus">Os03g0805800</name>
    <name evidence="2" type="ORF">OSNPB_030805800</name>
</gene>
<organism evidence="2 3">
    <name type="scientific">Oryza sativa subsp. japonica</name>
    <name type="common">Rice</name>
    <dbReference type="NCBI Taxonomy" id="39947"/>
    <lineage>
        <taxon>Eukaryota</taxon>
        <taxon>Viridiplantae</taxon>
        <taxon>Streptophyta</taxon>
        <taxon>Embryophyta</taxon>
        <taxon>Tracheophyta</taxon>
        <taxon>Spermatophyta</taxon>
        <taxon>Magnoliopsida</taxon>
        <taxon>Liliopsida</taxon>
        <taxon>Poales</taxon>
        <taxon>Poaceae</taxon>
        <taxon>BOP clade</taxon>
        <taxon>Oryzoideae</taxon>
        <taxon>Oryzeae</taxon>
        <taxon>Oryzinae</taxon>
        <taxon>Oryza</taxon>
        <taxon>Oryza sativa</taxon>
    </lineage>
</organism>
<dbReference type="InParanoid" id="A0A0P0W4I2"/>
<dbReference type="EMBL" id="AP014959">
    <property type="protein sequence ID" value="BAS86944.1"/>
    <property type="molecule type" value="Genomic_DNA"/>
</dbReference>
<reference evidence="3" key="1">
    <citation type="journal article" date="2005" name="Nature">
        <title>The map-based sequence of the rice genome.</title>
        <authorList>
            <consortium name="International rice genome sequencing project (IRGSP)"/>
            <person name="Matsumoto T."/>
            <person name="Wu J."/>
            <person name="Kanamori H."/>
            <person name="Katayose Y."/>
            <person name="Fujisawa M."/>
            <person name="Namiki N."/>
            <person name="Mizuno H."/>
            <person name="Yamamoto K."/>
            <person name="Antonio B.A."/>
            <person name="Baba T."/>
            <person name="Sakata K."/>
            <person name="Nagamura Y."/>
            <person name="Aoki H."/>
            <person name="Arikawa K."/>
            <person name="Arita K."/>
            <person name="Bito T."/>
            <person name="Chiden Y."/>
            <person name="Fujitsuka N."/>
            <person name="Fukunaka R."/>
            <person name="Hamada M."/>
            <person name="Harada C."/>
            <person name="Hayashi A."/>
            <person name="Hijishita S."/>
            <person name="Honda M."/>
            <person name="Hosokawa S."/>
            <person name="Ichikawa Y."/>
            <person name="Idonuma A."/>
            <person name="Iijima M."/>
            <person name="Ikeda M."/>
            <person name="Ikeno M."/>
            <person name="Ito K."/>
            <person name="Ito S."/>
            <person name="Ito T."/>
            <person name="Ito Y."/>
            <person name="Ito Y."/>
            <person name="Iwabuchi A."/>
            <person name="Kamiya K."/>
            <person name="Karasawa W."/>
            <person name="Kurita K."/>
            <person name="Katagiri S."/>
            <person name="Kikuta A."/>
            <person name="Kobayashi H."/>
            <person name="Kobayashi N."/>
            <person name="Machita K."/>
            <person name="Maehara T."/>
            <person name="Masukawa M."/>
            <person name="Mizubayashi T."/>
            <person name="Mukai Y."/>
            <person name="Nagasaki H."/>
            <person name="Nagata Y."/>
            <person name="Naito S."/>
            <person name="Nakashima M."/>
            <person name="Nakama Y."/>
            <person name="Nakamichi Y."/>
            <person name="Nakamura M."/>
            <person name="Meguro A."/>
            <person name="Negishi M."/>
            <person name="Ohta I."/>
            <person name="Ohta T."/>
            <person name="Okamoto M."/>
            <person name="Ono N."/>
            <person name="Saji S."/>
            <person name="Sakaguchi M."/>
            <person name="Sakai K."/>
            <person name="Shibata M."/>
            <person name="Shimokawa T."/>
            <person name="Song J."/>
            <person name="Takazaki Y."/>
            <person name="Terasawa K."/>
            <person name="Tsugane M."/>
            <person name="Tsuji K."/>
            <person name="Ueda S."/>
            <person name="Waki K."/>
            <person name="Yamagata H."/>
            <person name="Yamamoto M."/>
            <person name="Yamamoto S."/>
            <person name="Yamane H."/>
            <person name="Yoshiki S."/>
            <person name="Yoshihara R."/>
            <person name="Yukawa K."/>
            <person name="Zhong H."/>
            <person name="Yano M."/>
            <person name="Yuan Q."/>
            <person name="Ouyang S."/>
            <person name="Liu J."/>
            <person name="Jones K.M."/>
            <person name="Gansberger K."/>
            <person name="Moffat K."/>
            <person name="Hill J."/>
            <person name="Bera J."/>
            <person name="Fadrosh D."/>
            <person name="Jin S."/>
            <person name="Johri S."/>
            <person name="Kim M."/>
            <person name="Overton L."/>
            <person name="Reardon M."/>
            <person name="Tsitrin T."/>
            <person name="Vuong H."/>
            <person name="Weaver B."/>
            <person name="Ciecko A."/>
            <person name="Tallon L."/>
            <person name="Jackson J."/>
            <person name="Pai G."/>
            <person name="Aken S.V."/>
            <person name="Utterback T."/>
            <person name="Reidmuller S."/>
            <person name="Feldblyum T."/>
            <person name="Hsiao J."/>
            <person name="Zismann V."/>
            <person name="Iobst S."/>
            <person name="de Vazeille A.R."/>
            <person name="Buell C.R."/>
            <person name="Ying K."/>
            <person name="Li Y."/>
            <person name="Lu T."/>
            <person name="Huang Y."/>
            <person name="Zhao Q."/>
            <person name="Feng Q."/>
            <person name="Zhang L."/>
            <person name="Zhu J."/>
            <person name="Weng Q."/>
            <person name="Mu J."/>
            <person name="Lu Y."/>
            <person name="Fan D."/>
            <person name="Liu Y."/>
            <person name="Guan J."/>
            <person name="Zhang Y."/>
            <person name="Yu S."/>
            <person name="Liu X."/>
            <person name="Zhang Y."/>
            <person name="Hong G."/>
            <person name="Han B."/>
            <person name="Choisne N."/>
            <person name="Demange N."/>
            <person name="Orjeda G."/>
            <person name="Samain S."/>
            <person name="Cattolico L."/>
            <person name="Pelletier E."/>
            <person name="Couloux A."/>
            <person name="Segurens B."/>
            <person name="Wincker P."/>
            <person name="D'Hont A."/>
            <person name="Scarpelli C."/>
            <person name="Weissenbach J."/>
            <person name="Salanoubat M."/>
            <person name="Quetier F."/>
            <person name="Yu Y."/>
            <person name="Kim H.R."/>
            <person name="Rambo T."/>
            <person name="Currie J."/>
            <person name="Collura K."/>
            <person name="Luo M."/>
            <person name="Yang T."/>
            <person name="Ammiraju J.S.S."/>
            <person name="Engler F."/>
            <person name="Soderlund C."/>
            <person name="Wing R.A."/>
            <person name="Palmer L.E."/>
            <person name="de la Bastide M."/>
            <person name="Spiegel L."/>
            <person name="Nascimento L."/>
            <person name="Zutavern T."/>
            <person name="O'Shaughnessy A."/>
            <person name="Dike S."/>
            <person name="Dedhia N."/>
            <person name="Preston R."/>
            <person name="Balija V."/>
            <person name="McCombie W.R."/>
            <person name="Chow T."/>
            <person name="Chen H."/>
            <person name="Chung M."/>
            <person name="Chen C."/>
            <person name="Shaw J."/>
            <person name="Wu H."/>
            <person name="Hsiao K."/>
            <person name="Chao Y."/>
            <person name="Chu M."/>
            <person name="Cheng C."/>
            <person name="Hour A."/>
            <person name="Lee P."/>
            <person name="Lin S."/>
            <person name="Lin Y."/>
            <person name="Liou J."/>
            <person name="Liu S."/>
            <person name="Hsing Y."/>
            <person name="Raghuvanshi S."/>
            <person name="Mohanty A."/>
            <person name="Bharti A.K."/>
            <person name="Gaur A."/>
            <person name="Gupta V."/>
            <person name="Kumar D."/>
            <person name="Ravi V."/>
            <person name="Vij S."/>
            <person name="Kapur A."/>
            <person name="Khurana P."/>
            <person name="Khurana P."/>
            <person name="Khurana J.P."/>
            <person name="Tyagi A.K."/>
            <person name="Gaikwad K."/>
            <person name="Singh A."/>
            <person name="Dalal V."/>
            <person name="Srivastava S."/>
            <person name="Dixit A."/>
            <person name="Pal A.K."/>
            <person name="Ghazi I.A."/>
            <person name="Yadav M."/>
            <person name="Pandit A."/>
            <person name="Bhargava A."/>
            <person name="Sureshbabu K."/>
            <person name="Batra K."/>
            <person name="Sharma T.R."/>
            <person name="Mohapatra T."/>
            <person name="Singh N.K."/>
            <person name="Messing J."/>
            <person name="Nelson A.B."/>
            <person name="Fuks G."/>
            <person name="Kavchok S."/>
            <person name="Keizer G."/>
            <person name="Linton E."/>
            <person name="Llaca V."/>
            <person name="Song R."/>
            <person name="Tanyolac B."/>
            <person name="Young S."/>
            <person name="Ho-Il K."/>
            <person name="Hahn J.H."/>
            <person name="Sangsakoo G."/>
            <person name="Vanavichit A."/>
            <person name="de Mattos Luiz.A.T."/>
            <person name="Zimmer P.D."/>
            <person name="Malone G."/>
            <person name="Dellagostin O."/>
            <person name="de Oliveira A.C."/>
            <person name="Bevan M."/>
            <person name="Bancroft I."/>
            <person name="Minx P."/>
            <person name="Cordum H."/>
            <person name="Wilson R."/>
            <person name="Cheng Z."/>
            <person name="Jin W."/>
            <person name="Jiang J."/>
            <person name="Leong S.A."/>
            <person name="Iwama H."/>
            <person name="Gojobori T."/>
            <person name="Itoh T."/>
            <person name="Niimura Y."/>
            <person name="Fujii Y."/>
            <person name="Habara T."/>
            <person name="Sakai H."/>
            <person name="Sato Y."/>
            <person name="Wilson G."/>
            <person name="Kumar K."/>
            <person name="McCouch S."/>
            <person name="Juretic N."/>
            <person name="Hoen D."/>
            <person name="Wright S."/>
            <person name="Bruskiewich R."/>
            <person name="Bureau T."/>
            <person name="Miyao A."/>
            <person name="Hirochika H."/>
            <person name="Nishikawa T."/>
            <person name="Kadowaki K."/>
            <person name="Sugiura M."/>
            <person name="Burr B."/>
            <person name="Sasaki T."/>
        </authorList>
    </citation>
    <scope>NUCLEOTIDE SEQUENCE [LARGE SCALE GENOMIC DNA]</scope>
    <source>
        <strain evidence="3">cv. Nipponbare</strain>
    </source>
</reference>
<reference evidence="2 3" key="2">
    <citation type="journal article" date="2013" name="Plant Cell Physiol.">
        <title>Rice Annotation Project Database (RAP-DB): an integrative and interactive database for rice genomics.</title>
        <authorList>
            <person name="Sakai H."/>
            <person name="Lee S.S."/>
            <person name="Tanaka T."/>
            <person name="Numa H."/>
            <person name="Kim J."/>
            <person name="Kawahara Y."/>
            <person name="Wakimoto H."/>
            <person name="Yang C.C."/>
            <person name="Iwamoto M."/>
            <person name="Abe T."/>
            <person name="Yamada Y."/>
            <person name="Muto A."/>
            <person name="Inokuchi H."/>
            <person name="Ikemura T."/>
            <person name="Matsumoto T."/>
            <person name="Sasaki T."/>
            <person name="Itoh T."/>
        </authorList>
    </citation>
    <scope>NUCLEOTIDE SEQUENCE [LARGE SCALE GENOMIC DNA]</scope>
    <source>
        <strain evidence="3">cv. Nipponbare</strain>
    </source>
</reference>